<organism evidence="1 2">
    <name type="scientific">Sinanaerobacter chloroacetimidivorans</name>
    <dbReference type="NCBI Taxonomy" id="2818044"/>
    <lineage>
        <taxon>Bacteria</taxon>
        <taxon>Bacillati</taxon>
        <taxon>Bacillota</taxon>
        <taxon>Clostridia</taxon>
        <taxon>Peptostreptococcales</taxon>
        <taxon>Anaerovoracaceae</taxon>
        <taxon>Sinanaerobacter</taxon>
    </lineage>
</organism>
<dbReference type="RefSeq" id="WP_227019160.1">
    <property type="nucleotide sequence ID" value="NZ_JAGSND010000010.1"/>
</dbReference>
<keyword evidence="2" id="KW-1185">Reference proteome</keyword>
<evidence type="ECO:0000313" key="2">
    <source>
        <dbReference type="Proteomes" id="UP000675664"/>
    </source>
</evidence>
<dbReference type="AlphaFoldDB" id="A0A8J7W4R5"/>
<dbReference type="EMBL" id="JAGSND010000010">
    <property type="protein sequence ID" value="MBR0599026.1"/>
    <property type="molecule type" value="Genomic_DNA"/>
</dbReference>
<dbReference type="Proteomes" id="UP000675664">
    <property type="component" value="Unassembled WGS sequence"/>
</dbReference>
<protein>
    <submittedName>
        <fullName evidence="1">Uncharacterized protein</fullName>
    </submittedName>
</protein>
<reference evidence="1" key="2">
    <citation type="submission" date="2021-04" db="EMBL/GenBank/DDBJ databases">
        <authorList>
            <person name="Liu J."/>
        </authorList>
    </citation>
    <scope>NUCLEOTIDE SEQUENCE</scope>
    <source>
        <strain evidence="1">BAD-6</strain>
    </source>
</reference>
<comment type="caution">
    <text evidence="1">The sequence shown here is derived from an EMBL/GenBank/DDBJ whole genome shotgun (WGS) entry which is preliminary data.</text>
</comment>
<name>A0A8J7W4R5_9FIRM</name>
<gene>
    <name evidence="1" type="ORF">KCX82_14145</name>
</gene>
<evidence type="ECO:0000313" key="1">
    <source>
        <dbReference type="EMBL" id="MBR0599026.1"/>
    </source>
</evidence>
<proteinExistence type="predicted"/>
<reference evidence="1" key="1">
    <citation type="submission" date="2021-04" db="EMBL/GenBank/DDBJ databases">
        <title>Sinoanaerobacter chloroacetimidivorans sp. nov., an obligate anaerobic bacterium isolated from anaerobic sludge.</title>
        <authorList>
            <person name="Bao Y."/>
        </authorList>
    </citation>
    <scope>NUCLEOTIDE SEQUENCE</scope>
    <source>
        <strain evidence="1">BAD-6</strain>
    </source>
</reference>
<accession>A0A8J7W4R5</accession>
<sequence length="51" mass="6218">MKMEDIIMLNDHQYTCIDGKFKVIVTFNKDGKDFEESFHEYFKMMLDKEFS</sequence>